<keyword evidence="5" id="KW-0664">Pyridoxine biosynthesis</keyword>
<evidence type="ECO:0000256" key="7">
    <source>
        <dbReference type="PIRSR" id="PIRSR000190-2"/>
    </source>
</evidence>
<dbReference type="InterPro" id="IPR000659">
    <property type="entry name" value="Pyridox_Oxase"/>
</dbReference>
<dbReference type="Pfam" id="PF10590">
    <property type="entry name" value="PNP_phzG_C"/>
    <property type="match status" value="1"/>
</dbReference>
<evidence type="ECO:0000259" key="9">
    <source>
        <dbReference type="Pfam" id="PF10590"/>
    </source>
</evidence>
<dbReference type="NCBIfam" id="NF004231">
    <property type="entry name" value="PRK05679.1"/>
    <property type="match status" value="1"/>
</dbReference>
<evidence type="ECO:0000256" key="3">
    <source>
        <dbReference type="ARBA" id="ARBA00022643"/>
    </source>
</evidence>
<dbReference type="PATRIC" id="fig|270351.6.peg.6638"/>
<dbReference type="Gene3D" id="2.30.110.10">
    <property type="entry name" value="Electron Transport, Fmn-binding Protein, Chain A"/>
    <property type="match status" value="1"/>
</dbReference>
<dbReference type="InterPro" id="IPR012349">
    <property type="entry name" value="Split_barrel_FMN-bd"/>
</dbReference>
<dbReference type="PANTHER" id="PTHR10851">
    <property type="entry name" value="PYRIDOXINE-5-PHOSPHATE OXIDASE"/>
    <property type="match status" value="1"/>
</dbReference>
<comment type="caution">
    <text evidence="10">The sequence shown here is derived from an EMBL/GenBank/DDBJ whole genome shotgun (WGS) entry which is preliminary data.</text>
</comment>
<protein>
    <recommendedName>
        <fullName evidence="6">Pyridoxamine 5'-phosphate oxidase</fullName>
        <ecNumber evidence="6">1.4.3.5</ecNumber>
    </recommendedName>
</protein>
<evidence type="ECO:0000256" key="1">
    <source>
        <dbReference type="ARBA" id="ARBA00007301"/>
    </source>
</evidence>
<dbReference type="EMBL" id="LABX01000065">
    <property type="protein sequence ID" value="KMO36796.1"/>
    <property type="molecule type" value="Genomic_DNA"/>
</dbReference>
<feature type="binding site" evidence="7">
    <location>
        <begin position="44"/>
        <end position="45"/>
    </location>
    <ligand>
        <name>FMN</name>
        <dbReference type="ChEBI" id="CHEBI:58210"/>
    </ligand>
</feature>
<dbReference type="GO" id="GO:0008615">
    <property type="term" value="P:pyridoxine biosynthetic process"/>
    <property type="evidence" value="ECO:0007669"/>
    <property type="project" value="UniProtKB-UniRule"/>
</dbReference>
<dbReference type="GO" id="GO:0010181">
    <property type="term" value="F:FMN binding"/>
    <property type="evidence" value="ECO:0007669"/>
    <property type="project" value="UniProtKB-UniRule"/>
</dbReference>
<accession>A0A0J6VCK4</accession>
<comment type="similarity">
    <text evidence="1">Belongs to the pyridoxamine 5'-phosphate oxidase family.</text>
</comment>
<dbReference type="PIRSF" id="PIRSF000190">
    <property type="entry name" value="Pyd_amn-ph_oxd"/>
    <property type="match status" value="1"/>
</dbReference>
<dbReference type="SUPFAM" id="SSF50475">
    <property type="entry name" value="FMN-binding split barrel"/>
    <property type="match status" value="1"/>
</dbReference>
<dbReference type="AlphaFoldDB" id="A0A0J6VCK4"/>
<comment type="cofactor">
    <cofactor evidence="7">
        <name>FMN</name>
        <dbReference type="ChEBI" id="CHEBI:58210"/>
    </cofactor>
    <text evidence="7">Binds 1 FMN per subunit.</text>
</comment>
<evidence type="ECO:0000256" key="6">
    <source>
        <dbReference type="NCBIfam" id="TIGR00558"/>
    </source>
</evidence>
<evidence type="ECO:0000256" key="4">
    <source>
        <dbReference type="ARBA" id="ARBA00023002"/>
    </source>
</evidence>
<proteinExistence type="inferred from homology"/>
<evidence type="ECO:0000256" key="2">
    <source>
        <dbReference type="ARBA" id="ARBA00022630"/>
    </source>
</evidence>
<feature type="binding site" evidence="7">
    <location>
        <position position="153"/>
    </location>
    <ligand>
        <name>FMN</name>
        <dbReference type="ChEBI" id="CHEBI:58210"/>
    </ligand>
</feature>
<feature type="binding site" evidence="7">
    <location>
        <position position="163"/>
    </location>
    <ligand>
        <name>FMN</name>
        <dbReference type="ChEBI" id="CHEBI:58210"/>
    </ligand>
</feature>
<dbReference type="InterPro" id="IPR011576">
    <property type="entry name" value="Pyridox_Oxase_N"/>
</dbReference>
<dbReference type="PANTHER" id="PTHR10851:SF0">
    <property type="entry name" value="PYRIDOXINE-5'-PHOSPHATE OXIDASE"/>
    <property type="match status" value="1"/>
</dbReference>
<gene>
    <name evidence="10" type="ORF">VP06_09300</name>
</gene>
<sequence length="180" mass="20193">MVEATLHEPCDPNAMALATTGDDGVPDVRIVLLKHFDARGFVFFTNSHSQKGRQLAHNPHAALMLHWKSLGRQIRVRGPVTLVAPAESDAYFESRAQLSQIGAVASRQSQPLADRATLVAKVAALLAEHGDQPVPRPEHWTGYRVVPATIEFWQDAPFRLHDRVRFTRHADTWHRVLLYP</sequence>
<evidence type="ECO:0000256" key="5">
    <source>
        <dbReference type="ARBA" id="ARBA00023096"/>
    </source>
</evidence>
<keyword evidence="4" id="KW-0560">Oxidoreductase</keyword>
<evidence type="ECO:0000259" key="8">
    <source>
        <dbReference type="Pfam" id="PF01243"/>
    </source>
</evidence>
<dbReference type="Proteomes" id="UP000035929">
    <property type="component" value="Unassembled WGS sequence"/>
</dbReference>
<feature type="domain" description="Pyridoxamine 5'-phosphate oxidase N-terminal" evidence="8">
    <location>
        <begin position="11"/>
        <end position="124"/>
    </location>
</feature>
<dbReference type="GO" id="GO:0004733">
    <property type="term" value="F:pyridoxamine phosphate oxidase activity"/>
    <property type="evidence" value="ECO:0007669"/>
    <property type="project" value="UniProtKB-UniRule"/>
</dbReference>
<dbReference type="NCBIfam" id="TIGR00558">
    <property type="entry name" value="pdxH"/>
    <property type="match status" value="1"/>
</dbReference>
<feature type="domain" description="Pyridoxine 5'-phosphate oxidase dimerisation C-terminal" evidence="9">
    <location>
        <begin position="140"/>
        <end position="180"/>
    </location>
</feature>
<feature type="binding site" evidence="7">
    <location>
        <begin position="108"/>
        <end position="109"/>
    </location>
    <ligand>
        <name>FMN</name>
        <dbReference type="ChEBI" id="CHEBI:58210"/>
    </ligand>
</feature>
<reference evidence="10 11" key="1">
    <citation type="submission" date="2015-03" db="EMBL/GenBank/DDBJ databases">
        <title>Genome sequencing of Methylobacterium aquaticum DSM16371 type strain.</title>
        <authorList>
            <person name="Chaudhry V."/>
            <person name="Patil P.B."/>
        </authorList>
    </citation>
    <scope>NUCLEOTIDE SEQUENCE [LARGE SCALE GENOMIC DNA]</scope>
    <source>
        <strain evidence="10 11">DSM 16371</strain>
    </source>
</reference>
<dbReference type="PROSITE" id="PS01064">
    <property type="entry name" value="PYRIDOX_OXIDASE"/>
    <property type="match status" value="1"/>
</dbReference>
<evidence type="ECO:0000313" key="10">
    <source>
        <dbReference type="EMBL" id="KMO36796.1"/>
    </source>
</evidence>
<keyword evidence="2" id="KW-0285">Flavoprotein</keyword>
<feature type="binding site" evidence="7">
    <location>
        <begin position="29"/>
        <end position="34"/>
    </location>
    <ligand>
        <name>FMN</name>
        <dbReference type="ChEBI" id="CHEBI:58210"/>
    </ligand>
</feature>
<dbReference type="InterPro" id="IPR019740">
    <property type="entry name" value="Pyridox_Oxase_CS"/>
</dbReference>
<dbReference type="InterPro" id="IPR019576">
    <property type="entry name" value="Pyridoxamine_oxidase_dimer_C"/>
</dbReference>
<feature type="binding site" evidence="7">
    <location>
        <position position="51"/>
    </location>
    <ligand>
        <name>FMN</name>
        <dbReference type="ChEBI" id="CHEBI:58210"/>
    </ligand>
</feature>
<organism evidence="10 11">
    <name type="scientific">Methylobacterium aquaticum</name>
    <dbReference type="NCBI Taxonomy" id="270351"/>
    <lineage>
        <taxon>Bacteria</taxon>
        <taxon>Pseudomonadati</taxon>
        <taxon>Pseudomonadota</taxon>
        <taxon>Alphaproteobacteria</taxon>
        <taxon>Hyphomicrobiales</taxon>
        <taxon>Methylobacteriaceae</taxon>
        <taxon>Methylobacterium</taxon>
    </lineage>
</organism>
<dbReference type="Pfam" id="PF01243">
    <property type="entry name" value="PNPOx_N"/>
    <property type="match status" value="1"/>
</dbReference>
<feature type="binding site" evidence="7">
    <location>
        <position position="73"/>
    </location>
    <ligand>
        <name>FMN</name>
        <dbReference type="ChEBI" id="CHEBI:58210"/>
    </ligand>
</feature>
<name>A0A0J6VCK4_9HYPH</name>
<keyword evidence="3 7" id="KW-0288">FMN</keyword>
<evidence type="ECO:0000313" key="11">
    <source>
        <dbReference type="Proteomes" id="UP000035929"/>
    </source>
</evidence>
<dbReference type="EC" id="1.4.3.5" evidence="6"/>